<dbReference type="GO" id="GO:0005669">
    <property type="term" value="C:transcription factor TFIID complex"/>
    <property type="evidence" value="ECO:0007669"/>
    <property type="project" value="TreeGrafter"/>
</dbReference>
<proteinExistence type="inferred from homology"/>
<keyword evidence="11" id="KW-1185">Reference proteome</keyword>
<evidence type="ECO:0000256" key="7">
    <source>
        <dbReference type="ARBA" id="ARBA00056273"/>
    </source>
</evidence>
<dbReference type="PANTHER" id="PTHR11380:SF5">
    <property type="entry name" value="TRANSCRIPTION INITIATION FACTOR TFIID SUBUNIT 13"/>
    <property type="match status" value="1"/>
</dbReference>
<evidence type="ECO:0000256" key="2">
    <source>
        <dbReference type="ARBA" id="ARBA00023015"/>
    </source>
</evidence>
<evidence type="ECO:0000256" key="3">
    <source>
        <dbReference type="ARBA" id="ARBA00023163"/>
    </source>
</evidence>
<comment type="subcellular location">
    <subcellularLocation>
        <location evidence="1">Nucleus</location>
    </subcellularLocation>
</comment>
<dbReference type="AlphaFoldDB" id="A0A7I8W0Z2"/>
<accession>A0A7I8W0Z2</accession>
<dbReference type="Pfam" id="PF02269">
    <property type="entry name" value="TFIID-18kDa"/>
    <property type="match status" value="1"/>
</dbReference>
<evidence type="ECO:0000256" key="9">
    <source>
        <dbReference type="ARBA" id="ARBA00082869"/>
    </source>
</evidence>
<dbReference type="CDD" id="cd07978">
    <property type="entry name" value="HFD_TAF13"/>
    <property type="match status" value="1"/>
</dbReference>
<organism evidence="10 11">
    <name type="scientific">Dimorphilus gyrociliatus</name>
    <dbReference type="NCBI Taxonomy" id="2664684"/>
    <lineage>
        <taxon>Eukaryota</taxon>
        <taxon>Metazoa</taxon>
        <taxon>Spiralia</taxon>
        <taxon>Lophotrochozoa</taxon>
        <taxon>Annelida</taxon>
        <taxon>Polychaeta</taxon>
        <taxon>Polychaeta incertae sedis</taxon>
        <taxon>Dinophilidae</taxon>
        <taxon>Dimorphilus</taxon>
    </lineage>
</organism>
<name>A0A7I8W0Z2_9ANNE</name>
<evidence type="ECO:0000256" key="8">
    <source>
        <dbReference type="ARBA" id="ARBA00062721"/>
    </source>
</evidence>
<evidence type="ECO:0000256" key="5">
    <source>
        <dbReference type="ARBA" id="ARBA00038392"/>
    </source>
</evidence>
<dbReference type="GO" id="GO:0046982">
    <property type="term" value="F:protein heterodimerization activity"/>
    <property type="evidence" value="ECO:0007669"/>
    <property type="project" value="InterPro"/>
</dbReference>
<evidence type="ECO:0000313" key="11">
    <source>
        <dbReference type="Proteomes" id="UP000549394"/>
    </source>
</evidence>
<comment type="function">
    <text evidence="7">The TFIID basal transcription factor complex plays a major role in the initiation of RNA polymerase II (Pol II)-dependent transcription. TFIID recognizes and binds promoters via its subunit TBP, a TATA-box-binding protein, and promotes assembly of the pre-initiation complex (PIC). The TFIID complex consists of TBP and TBP-associated factors (TAFs), including TAF1, TAF2, TAF3, TAF4, TAF5, TAF6, TAF7, TAF8, TAF9, TAF10, TAF11, TAF12 and TAF13. TAF13, together with TAF11 and TBP, play key roles during promoter binding by the TFIID and TFIIA transcription factor complexes.</text>
</comment>
<dbReference type="InterPro" id="IPR009072">
    <property type="entry name" value="Histone-fold"/>
</dbReference>
<evidence type="ECO:0000313" key="10">
    <source>
        <dbReference type="EMBL" id="CAD5121838.1"/>
    </source>
</evidence>
<dbReference type="Gene3D" id="1.10.20.10">
    <property type="entry name" value="Histone, subunit A"/>
    <property type="match status" value="1"/>
</dbReference>
<keyword evidence="4" id="KW-0539">Nucleus</keyword>
<comment type="subunit">
    <text evidence="8">Component of the TFIID basal transcription factor complex, composed of TATA-box-binding protein TBP, and a number of TBP-associated factors (TAFs), including TAF1, TAF2, TAF3, TAF4, TAF5, TAF6, TAF7, TAF8, TAF9, TAF10, TAF11, TAF12 and TAF13. Interacts with TBP, and more strongly with TAF10 and TAF11.</text>
</comment>
<dbReference type="InterPro" id="IPR003195">
    <property type="entry name" value="TFIID_TAF13"/>
</dbReference>
<dbReference type="FunFam" id="1.10.20.10:FF:000028">
    <property type="entry name" value="Transcription initiation factor TFIID subunit 13"/>
    <property type="match status" value="1"/>
</dbReference>
<reference evidence="10 11" key="1">
    <citation type="submission" date="2020-08" db="EMBL/GenBank/DDBJ databases">
        <authorList>
            <person name="Hejnol A."/>
        </authorList>
    </citation>
    <scope>NUCLEOTIDE SEQUENCE [LARGE SCALE GENOMIC DNA]</scope>
</reference>
<dbReference type="OrthoDB" id="10266074at2759"/>
<keyword evidence="3" id="KW-0804">Transcription</keyword>
<keyword evidence="2" id="KW-0805">Transcription regulation</keyword>
<dbReference type="SUPFAM" id="SSF47113">
    <property type="entry name" value="Histone-fold"/>
    <property type="match status" value="1"/>
</dbReference>
<evidence type="ECO:0000256" key="1">
    <source>
        <dbReference type="ARBA" id="ARBA00004123"/>
    </source>
</evidence>
<dbReference type="GO" id="GO:0006366">
    <property type="term" value="P:transcription by RNA polymerase II"/>
    <property type="evidence" value="ECO:0007669"/>
    <property type="project" value="InterPro"/>
</dbReference>
<evidence type="ECO:0000256" key="6">
    <source>
        <dbReference type="ARBA" id="ARBA00040136"/>
    </source>
</evidence>
<sequence>MAEAIDPSQFEDDDDLDDGDQLLEKKKKIFTKELRCMLYGFGDDKNPYAESVDLMEDLVIDFITEMTQRALEAGRQGRISVEDIVYVVRKDVKKYSRVKELMMMSEELRKARKAFDEIKFAGK</sequence>
<dbReference type="EMBL" id="CAJFCJ010000015">
    <property type="protein sequence ID" value="CAD5121838.1"/>
    <property type="molecule type" value="Genomic_DNA"/>
</dbReference>
<protein>
    <recommendedName>
        <fullName evidence="6">Transcription initiation factor TFIID subunit 13</fullName>
    </recommendedName>
    <alternativeName>
        <fullName evidence="9">Transcription initiation factor TFIID 18 kDa subunit</fullName>
    </alternativeName>
</protein>
<evidence type="ECO:0000256" key="4">
    <source>
        <dbReference type="ARBA" id="ARBA00023242"/>
    </source>
</evidence>
<dbReference type="PANTHER" id="PTHR11380">
    <property type="entry name" value="TRANSCRIPTION INITIATION FACTOR TFIID/SUPT3-RELATED"/>
    <property type="match status" value="1"/>
</dbReference>
<gene>
    <name evidence="10" type="ORF">DGYR_LOCUS9738</name>
</gene>
<comment type="caution">
    <text evidence="10">The sequence shown here is derived from an EMBL/GenBank/DDBJ whole genome shotgun (WGS) entry which is preliminary data.</text>
</comment>
<comment type="similarity">
    <text evidence="5">Belongs to the TAF13 family.</text>
</comment>
<dbReference type="Proteomes" id="UP000549394">
    <property type="component" value="Unassembled WGS sequence"/>
</dbReference>